<name>A0ABR4F934_9PEZI</name>
<dbReference type="EMBL" id="JBAWTH010000007">
    <property type="protein sequence ID" value="KAL2291207.1"/>
    <property type="molecule type" value="Genomic_DNA"/>
</dbReference>
<reference evidence="1 2" key="1">
    <citation type="submission" date="2024-03" db="EMBL/GenBank/DDBJ databases">
        <title>A high-quality draft genome sequence of Diaporthe vaccinii, a causative agent of upright dieback and viscid rot disease in cranberry plants.</title>
        <authorList>
            <person name="Sarrasin M."/>
            <person name="Lang B.F."/>
            <person name="Burger G."/>
        </authorList>
    </citation>
    <scope>NUCLEOTIDE SEQUENCE [LARGE SCALE GENOMIC DNA]</scope>
    <source>
        <strain evidence="1 2">IS7</strain>
    </source>
</reference>
<keyword evidence="2" id="KW-1185">Reference proteome</keyword>
<organism evidence="1 2">
    <name type="scientific">Diaporthe vaccinii</name>
    <dbReference type="NCBI Taxonomy" id="105482"/>
    <lineage>
        <taxon>Eukaryota</taxon>
        <taxon>Fungi</taxon>
        <taxon>Dikarya</taxon>
        <taxon>Ascomycota</taxon>
        <taxon>Pezizomycotina</taxon>
        <taxon>Sordariomycetes</taxon>
        <taxon>Sordariomycetidae</taxon>
        <taxon>Diaporthales</taxon>
        <taxon>Diaporthaceae</taxon>
        <taxon>Diaporthe</taxon>
        <taxon>Diaporthe eres species complex</taxon>
    </lineage>
</organism>
<gene>
    <name evidence="1" type="ORF">FJTKL_13854</name>
</gene>
<comment type="caution">
    <text evidence="1">The sequence shown here is derived from an EMBL/GenBank/DDBJ whole genome shotgun (WGS) entry which is preliminary data.</text>
</comment>
<dbReference type="Proteomes" id="UP001600888">
    <property type="component" value="Unassembled WGS sequence"/>
</dbReference>
<evidence type="ECO:0000313" key="1">
    <source>
        <dbReference type="EMBL" id="KAL2291207.1"/>
    </source>
</evidence>
<evidence type="ECO:0000313" key="2">
    <source>
        <dbReference type="Proteomes" id="UP001600888"/>
    </source>
</evidence>
<sequence>MGLILEGICEHGQTSWLGLIIHRRRGCLEALRPSPRARAKSRTGRQLAGADEKPPAFAAEPVFMTQIILLTTRCDAHWLNTGVLLALEDPDGSDNRFTAIGRIDDAGLHRWSHVTVYAGWAFLSFPPHIHQSSRLPILPRKASEYANMTGIRVWSTKLSVSTLGTESHRKATPLDIADIQGLVEAARDERYVAWTSGTSSAFKAGDSQSLCHLTNRSPVGWLASRPDCGGAHDVQYFAPHTAKGLLTQKG</sequence>
<protein>
    <submittedName>
        <fullName evidence="1">Uncharacterized protein</fullName>
    </submittedName>
</protein>
<accession>A0ABR4F934</accession>
<proteinExistence type="predicted"/>